<dbReference type="EMBL" id="AZER01000024">
    <property type="protein sequence ID" value="KRL26174.1"/>
    <property type="molecule type" value="Genomic_DNA"/>
</dbReference>
<reference evidence="2 3" key="1">
    <citation type="journal article" date="2015" name="Genome Announc.">
        <title>Expanding the biotechnology potential of lactobacilli through comparative genomics of 213 strains and associated genera.</title>
        <authorList>
            <person name="Sun Z."/>
            <person name="Harris H.M."/>
            <person name="McCann A."/>
            <person name="Guo C."/>
            <person name="Argimon S."/>
            <person name="Zhang W."/>
            <person name="Yang X."/>
            <person name="Jeffery I.B."/>
            <person name="Cooney J.C."/>
            <person name="Kagawa T.F."/>
            <person name="Liu W."/>
            <person name="Song Y."/>
            <person name="Salvetti E."/>
            <person name="Wrobel A."/>
            <person name="Rasinkangas P."/>
            <person name="Parkhill J."/>
            <person name="Rea M.C."/>
            <person name="O'Sullivan O."/>
            <person name="Ritari J."/>
            <person name="Douillard F.P."/>
            <person name="Paul Ross R."/>
            <person name="Yang R."/>
            <person name="Briner A.E."/>
            <person name="Felis G.E."/>
            <person name="de Vos W.M."/>
            <person name="Barrangou R."/>
            <person name="Klaenhammer T.R."/>
            <person name="Caufield P.W."/>
            <person name="Cui Y."/>
            <person name="Zhang H."/>
            <person name="O'Toole P.W."/>
        </authorList>
    </citation>
    <scope>NUCLEOTIDE SEQUENCE [LARGE SCALE GENOMIC DNA]</scope>
    <source>
        <strain evidence="2 3">DSM 13145</strain>
    </source>
</reference>
<dbReference type="OrthoDB" id="2085113at2"/>
<keyword evidence="3" id="KW-1185">Reference proteome</keyword>
<dbReference type="STRING" id="1423746.FD27_GL001312"/>
<sequence>MLGQVKKIENWPLDGSRIYEVAFSIYFIITFFLTSTYTDYIPSHSLHELSFIPLVMVLFKIIILDFNEHKRWCINILLLALLVICWRKSGEFILFPMGIFVLGAHGVSMRRIIYLYFVLGTVMLSFAFFTSLLGLTKNLIFYRGGSHSIRQSFGIIYPTDFAAHVLFLVLAYCYLHFGRIGWVDNIAFLALAVGVERFCDARLGAGAIILTVPIIWIGQLARQHHLWARTIAIFYWILPIIAGYITVLTAYLYHPNNASMEKLNSLLSGRLYFGHLAFIKYHLTLFGQKVVENGFGGNAGHHLANSNDSSSYFYIDSSFLRIIILYGIIMFILILLALSAISWLSIRQEDFALASILVIVTISAVVEQRLIDITYNPFLLALFAQCYYQIKNKIGETS</sequence>
<feature type="transmembrane region" description="Helical" evidence="1">
    <location>
        <begin position="351"/>
        <end position="371"/>
    </location>
</feature>
<keyword evidence="1" id="KW-1133">Transmembrane helix</keyword>
<dbReference type="RefSeq" id="WP_057752249.1">
    <property type="nucleotide sequence ID" value="NZ_AZER01000024.1"/>
</dbReference>
<feature type="transmembrane region" description="Helical" evidence="1">
    <location>
        <begin position="76"/>
        <end position="101"/>
    </location>
</feature>
<feature type="transmembrane region" description="Helical" evidence="1">
    <location>
        <begin position="21"/>
        <end position="40"/>
    </location>
</feature>
<feature type="transmembrane region" description="Helical" evidence="1">
    <location>
        <begin position="203"/>
        <end position="221"/>
    </location>
</feature>
<accession>A0A0R1P0Z4</accession>
<feature type="transmembrane region" description="Helical" evidence="1">
    <location>
        <begin position="233"/>
        <end position="253"/>
    </location>
</feature>
<dbReference type="Proteomes" id="UP000051445">
    <property type="component" value="Unassembled WGS sequence"/>
</dbReference>
<feature type="transmembrane region" description="Helical" evidence="1">
    <location>
        <begin position="113"/>
        <end position="135"/>
    </location>
</feature>
<evidence type="ECO:0000313" key="2">
    <source>
        <dbReference type="EMBL" id="KRL26174.1"/>
    </source>
</evidence>
<organism evidence="2 3">
    <name type="scientific">Limosilactobacillus frumenti DSM 13145</name>
    <dbReference type="NCBI Taxonomy" id="1423746"/>
    <lineage>
        <taxon>Bacteria</taxon>
        <taxon>Bacillati</taxon>
        <taxon>Bacillota</taxon>
        <taxon>Bacilli</taxon>
        <taxon>Lactobacillales</taxon>
        <taxon>Lactobacillaceae</taxon>
        <taxon>Limosilactobacillus</taxon>
    </lineage>
</organism>
<evidence type="ECO:0000313" key="3">
    <source>
        <dbReference type="Proteomes" id="UP000051445"/>
    </source>
</evidence>
<evidence type="ECO:0000256" key="1">
    <source>
        <dbReference type="SAM" id="Phobius"/>
    </source>
</evidence>
<keyword evidence="1" id="KW-0472">Membrane</keyword>
<keyword evidence="1" id="KW-0812">Transmembrane</keyword>
<feature type="transmembrane region" description="Helical" evidence="1">
    <location>
        <begin position="46"/>
        <end position="64"/>
    </location>
</feature>
<proteinExistence type="predicted"/>
<dbReference type="AlphaFoldDB" id="A0A0R1P0Z4"/>
<dbReference type="PATRIC" id="fig|1423746.3.peg.1337"/>
<feature type="transmembrane region" description="Helical" evidence="1">
    <location>
        <begin position="319"/>
        <end position="344"/>
    </location>
</feature>
<name>A0A0R1P0Z4_9LACO</name>
<protein>
    <submittedName>
        <fullName evidence="2">Oligosaccharide repeat unit polymerase Wzy</fullName>
    </submittedName>
</protein>
<gene>
    <name evidence="2" type="ORF">FD27_GL001312</name>
</gene>
<feature type="transmembrane region" description="Helical" evidence="1">
    <location>
        <begin position="155"/>
        <end position="177"/>
    </location>
</feature>
<comment type="caution">
    <text evidence="2">The sequence shown here is derived from an EMBL/GenBank/DDBJ whole genome shotgun (WGS) entry which is preliminary data.</text>
</comment>